<feature type="domain" description="Neprosin PEP catalytic" evidence="12">
    <location>
        <begin position="712"/>
        <end position="961"/>
    </location>
</feature>
<keyword evidence="5" id="KW-0256">Endoplasmic reticulum</keyword>
<keyword evidence="4 11" id="KW-0812">Transmembrane</keyword>
<evidence type="ECO:0000256" key="5">
    <source>
        <dbReference type="ARBA" id="ARBA00022824"/>
    </source>
</evidence>
<dbReference type="PANTHER" id="PTHR32219">
    <property type="entry name" value="RNA-BINDING PROTEIN YLMH-RELATED"/>
    <property type="match status" value="1"/>
</dbReference>
<organism evidence="13 14">
    <name type="scientific">Arabidopsis thaliana x Arabidopsis arenosa</name>
    <dbReference type="NCBI Taxonomy" id="1240361"/>
    <lineage>
        <taxon>Eukaryota</taxon>
        <taxon>Viridiplantae</taxon>
        <taxon>Streptophyta</taxon>
        <taxon>Embryophyta</taxon>
        <taxon>Tracheophyta</taxon>
        <taxon>Spermatophyta</taxon>
        <taxon>Magnoliopsida</taxon>
        <taxon>eudicotyledons</taxon>
        <taxon>Gunneridae</taxon>
        <taxon>Pentapetalae</taxon>
        <taxon>rosids</taxon>
        <taxon>malvids</taxon>
        <taxon>Brassicales</taxon>
        <taxon>Brassicaceae</taxon>
        <taxon>Camelineae</taxon>
        <taxon>Arabidopsis</taxon>
    </lineage>
</organism>
<evidence type="ECO:0000256" key="6">
    <source>
        <dbReference type="ARBA" id="ARBA00022989"/>
    </source>
</evidence>
<protein>
    <submittedName>
        <fullName evidence="13">Neprosin activation peptide</fullName>
    </submittedName>
</protein>
<dbReference type="InterPro" id="IPR025521">
    <property type="entry name" value="Neprosin_propep"/>
</dbReference>
<accession>A0A8T1Y9S5</accession>
<dbReference type="Pfam" id="PF03080">
    <property type="entry name" value="Neprosin"/>
    <property type="match status" value="1"/>
</dbReference>
<gene>
    <name evidence="13" type="ORF">ISN45_Aa07g034410</name>
</gene>
<dbReference type="PANTHER" id="PTHR32219:SF8">
    <property type="entry name" value="PROTON PUMP-INTERACTOR 2-RELATED"/>
    <property type="match status" value="1"/>
</dbReference>
<evidence type="ECO:0000256" key="2">
    <source>
        <dbReference type="ARBA" id="ARBA00004389"/>
    </source>
</evidence>
<feature type="coiled-coil region" evidence="10">
    <location>
        <begin position="434"/>
        <end position="485"/>
    </location>
</feature>
<dbReference type="EMBL" id="JAEFBK010000012">
    <property type="protein sequence ID" value="KAG7543534.1"/>
    <property type="molecule type" value="Genomic_DNA"/>
</dbReference>
<dbReference type="Pfam" id="PF14365">
    <property type="entry name" value="Neprosin_AP"/>
    <property type="match status" value="1"/>
</dbReference>
<dbReference type="AlphaFoldDB" id="A0A8T1Y9S5"/>
<keyword evidence="6 11" id="KW-1133">Transmembrane helix</keyword>
<dbReference type="GO" id="GO:0005789">
    <property type="term" value="C:endoplasmic reticulum membrane"/>
    <property type="evidence" value="ECO:0007669"/>
    <property type="project" value="UniProtKB-SubCell"/>
</dbReference>
<evidence type="ECO:0000256" key="10">
    <source>
        <dbReference type="SAM" id="Coils"/>
    </source>
</evidence>
<reference evidence="13 14" key="1">
    <citation type="submission" date="2020-12" db="EMBL/GenBank/DDBJ databases">
        <title>Concerted genomic and epigenomic changes stabilize Arabidopsis allopolyploids.</title>
        <authorList>
            <person name="Chen Z."/>
        </authorList>
    </citation>
    <scope>NUCLEOTIDE SEQUENCE [LARGE SCALE GENOMIC DNA]</scope>
    <source>
        <strain evidence="13">Allo738</strain>
        <tissue evidence="13">Leaf</tissue>
    </source>
</reference>
<dbReference type="PROSITE" id="PS52045">
    <property type="entry name" value="NEPROSIN_PEP_CD"/>
    <property type="match status" value="1"/>
</dbReference>
<dbReference type="GO" id="GO:0005886">
    <property type="term" value="C:plasma membrane"/>
    <property type="evidence" value="ECO:0007669"/>
    <property type="project" value="UniProtKB-SubCell"/>
</dbReference>
<dbReference type="Proteomes" id="UP000694240">
    <property type="component" value="Chromosome 12"/>
</dbReference>
<evidence type="ECO:0000256" key="9">
    <source>
        <dbReference type="ARBA" id="ARBA00038080"/>
    </source>
</evidence>
<evidence type="ECO:0000313" key="13">
    <source>
        <dbReference type="EMBL" id="KAG7543534.1"/>
    </source>
</evidence>
<evidence type="ECO:0000259" key="12">
    <source>
        <dbReference type="PROSITE" id="PS52045"/>
    </source>
</evidence>
<sequence length="962" mass="110576">MDGQIILCDGFEVVPPPEPPVMNELILSESDQSVSDYEITTDEEDTVFSGDSSPEVGADDEDWHGDKPFSFYFVKQPVFDDPEIKAKIDEANEEIFHCNNLRIDVLNAKKSEKAEISSLFAQMKSLVPKSEQYRVVFEEKKREFDTLLEALRNLRCSTSDQLCFSREELDHLIYIAHYHIEYGSIGLEEDDWELKDAEKLAEKEASINRVKSMAVELNEVKNEVDAITWKIKYLNDKMGKSQNNIRGLDVEMAHILEKRDRSYERIKMLRIQRDKGNAAFFQSLLVMSKAKELAASGNVTELEVFANSEVDRFMTHWNDDKAFREDYVKRISLSLGERELNEDGRIKDPEVQIFWEKQVMVKTMKTNREDSSSNLSQEGKVLAYKRKKETKKKAMDFNMSSAEESDVIDLEFPVYQKPKKEEEVVNEETLEEWKREEQLEKARLAMERKRKRQEKAAAKAAIRAQKEAEKKLKECEKKAKKKAASKSDHSREVINEEKVRTWKERSLFKWREVSGTNTAEEKHQKERSLFPKQRSFRYKHRGRGTEAVPKAILNRRKARKYWVWGLSSAALAVALFLVVLLLRELSKKIEKHPNLLSVQSTIHMKSIKLSKNVIYDCMDIYKQPSLRHPLLKHHNIQMKPTGWDSQSENKFAERKNKNKIECPNGTVPILRTKKKHVIQSEEYSITPILRTKKKHVIQSEEYSINNFTVLTAKYPGTHIAGMKIVEKHNYRGVEAGLRTYNLIIDKNQSTSAQAYVATASNDDANSIQVGWMINEQLFGDKRPWSYGSWLGKHGTGCFNVQCPGFVQVAKNGPISEPLKFDYLLWLTIHQDKETKNWWLTQTNPGDVSKRHLGYWPKELFNLLGDGADFVGFGGIVTGDPRTPSPPMGNGRLPNKDDRLWSGYLDHLTIIEPNYTHAGFNDLMTVPLVDSSVCYDVNYVGYVDEHVGIAVSYGGPGGIKCGD</sequence>
<proteinExistence type="inferred from homology"/>
<keyword evidence="3" id="KW-1003">Cell membrane</keyword>
<keyword evidence="14" id="KW-1185">Reference proteome</keyword>
<comment type="similarity">
    <text evidence="9">Belongs to the plant Proton pump-interactor protein family.</text>
</comment>
<evidence type="ECO:0000256" key="7">
    <source>
        <dbReference type="ARBA" id="ARBA00023054"/>
    </source>
</evidence>
<evidence type="ECO:0000256" key="8">
    <source>
        <dbReference type="ARBA" id="ARBA00023136"/>
    </source>
</evidence>
<comment type="caution">
    <text evidence="13">The sequence shown here is derived from an EMBL/GenBank/DDBJ whole genome shotgun (WGS) entry which is preliminary data.</text>
</comment>
<name>A0A8T1Y9S5_9BRAS</name>
<evidence type="ECO:0000256" key="4">
    <source>
        <dbReference type="ARBA" id="ARBA00022692"/>
    </source>
</evidence>
<dbReference type="InterPro" id="IPR055282">
    <property type="entry name" value="PPI1-4"/>
</dbReference>
<comment type="subcellular location">
    <subcellularLocation>
        <location evidence="1">Cell membrane</location>
        <topology evidence="1">Single-pass membrane protein</topology>
    </subcellularLocation>
    <subcellularLocation>
        <location evidence="2">Endoplasmic reticulum membrane</location>
        <topology evidence="2">Single-pass membrane protein</topology>
    </subcellularLocation>
</comment>
<evidence type="ECO:0000256" key="1">
    <source>
        <dbReference type="ARBA" id="ARBA00004162"/>
    </source>
</evidence>
<evidence type="ECO:0000256" key="3">
    <source>
        <dbReference type="ARBA" id="ARBA00022475"/>
    </source>
</evidence>
<keyword evidence="8 11" id="KW-0472">Membrane</keyword>
<feature type="transmembrane region" description="Helical" evidence="11">
    <location>
        <begin position="561"/>
        <end position="582"/>
    </location>
</feature>
<keyword evidence="7 10" id="KW-0175">Coiled coil</keyword>
<evidence type="ECO:0000256" key="11">
    <source>
        <dbReference type="SAM" id="Phobius"/>
    </source>
</evidence>
<dbReference type="InterPro" id="IPR004314">
    <property type="entry name" value="Neprosin"/>
</dbReference>
<evidence type="ECO:0000313" key="14">
    <source>
        <dbReference type="Proteomes" id="UP000694240"/>
    </source>
</evidence>